<keyword evidence="2" id="KW-1185">Reference proteome</keyword>
<proteinExistence type="predicted"/>
<reference evidence="1 2" key="1">
    <citation type="journal article" date="2021" name="Hortic Res">
        <title>High-quality reference genome and annotation aids understanding of berry development for evergreen blueberry (Vaccinium darrowii).</title>
        <authorList>
            <person name="Yu J."/>
            <person name="Hulse-Kemp A.M."/>
            <person name="Babiker E."/>
            <person name="Staton M."/>
        </authorList>
    </citation>
    <scope>NUCLEOTIDE SEQUENCE [LARGE SCALE GENOMIC DNA]</scope>
    <source>
        <strain evidence="2">cv. NJ 8807/NJ 8810</strain>
        <tissue evidence="1">Young leaf</tissue>
    </source>
</reference>
<gene>
    <name evidence="1" type="ORF">Vadar_012860</name>
</gene>
<evidence type="ECO:0000313" key="2">
    <source>
        <dbReference type="Proteomes" id="UP000828048"/>
    </source>
</evidence>
<sequence length="158" mass="17624">MGTVGEGLGTGEGEGQAVGVDEETNTFTWSNSSWKTLLVSPPSTELIVEERNLLSVAYKNVISSLHAAWLIISSIEQKEESRKNEEDVVLVQDYRSKVESELSLICAGILKLLDSNCVPSVSSSESKVFYLKMKGDYHRYIDEFKVEEERKEAVEDTI</sequence>
<organism evidence="1 2">
    <name type="scientific">Vaccinium darrowii</name>
    <dbReference type="NCBI Taxonomy" id="229202"/>
    <lineage>
        <taxon>Eukaryota</taxon>
        <taxon>Viridiplantae</taxon>
        <taxon>Streptophyta</taxon>
        <taxon>Embryophyta</taxon>
        <taxon>Tracheophyta</taxon>
        <taxon>Spermatophyta</taxon>
        <taxon>Magnoliopsida</taxon>
        <taxon>eudicotyledons</taxon>
        <taxon>Gunneridae</taxon>
        <taxon>Pentapetalae</taxon>
        <taxon>asterids</taxon>
        <taxon>Ericales</taxon>
        <taxon>Ericaceae</taxon>
        <taxon>Vaccinioideae</taxon>
        <taxon>Vaccinieae</taxon>
        <taxon>Vaccinium</taxon>
    </lineage>
</organism>
<protein>
    <submittedName>
        <fullName evidence="1">Uncharacterized protein</fullName>
    </submittedName>
</protein>
<dbReference type="Proteomes" id="UP000828048">
    <property type="component" value="Chromosome 11"/>
</dbReference>
<name>A0ACB7YMI6_9ERIC</name>
<comment type="caution">
    <text evidence="1">The sequence shown here is derived from an EMBL/GenBank/DDBJ whole genome shotgun (WGS) entry which is preliminary data.</text>
</comment>
<dbReference type="EMBL" id="CM037161">
    <property type="protein sequence ID" value="KAH7854352.1"/>
    <property type="molecule type" value="Genomic_DNA"/>
</dbReference>
<accession>A0ACB7YMI6</accession>
<evidence type="ECO:0000313" key="1">
    <source>
        <dbReference type="EMBL" id="KAH7854352.1"/>
    </source>
</evidence>